<dbReference type="Proteomes" id="UP001174909">
    <property type="component" value="Unassembled WGS sequence"/>
</dbReference>
<accession>A0AA35SLC7</accession>
<comment type="caution">
    <text evidence="4">The sequence shown here is derived from an EMBL/GenBank/DDBJ whole genome shotgun (WGS) entry which is preliminary data.</text>
</comment>
<protein>
    <submittedName>
        <fullName evidence="4">Uncharacterized isomerase PA2770</fullName>
    </submittedName>
</protein>
<dbReference type="InterPro" id="IPR003719">
    <property type="entry name" value="Phenazine_PhzF-like"/>
</dbReference>
<reference evidence="4" key="1">
    <citation type="submission" date="2023-03" db="EMBL/GenBank/DDBJ databases">
        <authorList>
            <person name="Steffen K."/>
            <person name="Cardenas P."/>
        </authorList>
    </citation>
    <scope>NUCLEOTIDE SEQUENCE</scope>
</reference>
<dbReference type="InterPro" id="IPR015424">
    <property type="entry name" value="PyrdxlP-dep_Trfase"/>
</dbReference>
<organism evidence="4 5">
    <name type="scientific">Geodia barretti</name>
    <name type="common">Barrett's horny sponge</name>
    <dbReference type="NCBI Taxonomy" id="519541"/>
    <lineage>
        <taxon>Eukaryota</taxon>
        <taxon>Metazoa</taxon>
        <taxon>Porifera</taxon>
        <taxon>Demospongiae</taxon>
        <taxon>Heteroscleromorpha</taxon>
        <taxon>Tetractinellida</taxon>
        <taxon>Astrophorina</taxon>
        <taxon>Geodiidae</taxon>
        <taxon>Geodia</taxon>
    </lineage>
</organism>
<keyword evidence="5" id="KW-1185">Reference proteome</keyword>
<dbReference type="SUPFAM" id="SSF54506">
    <property type="entry name" value="Diaminopimelate epimerase-like"/>
    <property type="match status" value="1"/>
</dbReference>
<feature type="compositionally biased region" description="Basic residues" evidence="3">
    <location>
        <begin position="267"/>
        <end position="279"/>
    </location>
</feature>
<name>A0AA35SLC7_GEOBA</name>
<evidence type="ECO:0000313" key="4">
    <source>
        <dbReference type="EMBL" id="CAI8031993.1"/>
    </source>
</evidence>
<feature type="region of interest" description="Disordered" evidence="3">
    <location>
        <begin position="248"/>
        <end position="295"/>
    </location>
</feature>
<evidence type="ECO:0000313" key="5">
    <source>
        <dbReference type="Proteomes" id="UP001174909"/>
    </source>
</evidence>
<dbReference type="GO" id="GO:0005737">
    <property type="term" value="C:cytoplasm"/>
    <property type="evidence" value="ECO:0007669"/>
    <property type="project" value="TreeGrafter"/>
</dbReference>
<keyword evidence="2 4" id="KW-0413">Isomerase</keyword>
<sequence>MRLQIFQVDAFTDTVFGGNPAAVCPLDSWLDDATLQAIAYENNLSETAFLVPANGAYALRWFTPLAEVDLCGHATLASAHVVFHHLRPDADSVAFDTRSGRLDVARDEDGLTMDFPALAADPVETPADLSAGLGAAPVAVFADMDYLALFETEAQIRAIAPDMAALARLDERRGVIVTAPGESADFVSRFFCPQTRGSRRPGHRVAHCMLAPSGASAWARPPCTPTRFRHAAGWCTARSPASVCDLPDAPFSTSKGQSRFEPERPHRAVPRMKPARPSRHPLFSSGRAQAARMGRWTSSRGALLGRSHRGREPWRASRSCWSDRARFSGCRTSGGSESFQAPTPAPSRWPCGRSARPARGGLPELGQIRGALGARRRPRAGPWTQRGSMRLTAACRLAQVDPDRDTVFVWNGTTSGVRVPDAEWIAADRAGLTLCDATSAVLAYPMDWTRLDATSYSWQKVLGGEAGFGMLISARARWRGWRAKTPPWAGAQSLPPHHRGRQAQRGHLPGETINTVSMMAVEDTLDALRWIESISGQTHDRAGTTTRTIAASSSRGATGVDVASPSARRRAPHTR</sequence>
<feature type="region of interest" description="Disordered" evidence="3">
    <location>
        <begin position="331"/>
        <end position="362"/>
    </location>
</feature>
<dbReference type="NCBIfam" id="TIGR00654">
    <property type="entry name" value="PhzF_family"/>
    <property type="match status" value="1"/>
</dbReference>
<proteinExistence type="inferred from homology"/>
<evidence type="ECO:0000256" key="3">
    <source>
        <dbReference type="SAM" id="MobiDB-lite"/>
    </source>
</evidence>
<gene>
    <name evidence="4" type="ORF">GBAR_LOCUS18117</name>
</gene>
<dbReference type="SUPFAM" id="SSF53383">
    <property type="entry name" value="PLP-dependent transferases"/>
    <property type="match status" value="1"/>
</dbReference>
<dbReference type="GO" id="GO:0016853">
    <property type="term" value="F:isomerase activity"/>
    <property type="evidence" value="ECO:0007669"/>
    <property type="project" value="UniProtKB-KW"/>
</dbReference>
<dbReference type="EMBL" id="CASHTH010002581">
    <property type="protein sequence ID" value="CAI8031993.1"/>
    <property type="molecule type" value="Genomic_DNA"/>
</dbReference>
<dbReference type="AlphaFoldDB" id="A0AA35SLC7"/>
<dbReference type="PANTHER" id="PTHR13774:SF17">
    <property type="entry name" value="PHENAZINE BIOSYNTHESIS-LIKE DOMAIN-CONTAINING PROTEIN"/>
    <property type="match status" value="1"/>
</dbReference>
<feature type="compositionally biased region" description="Low complexity" evidence="3">
    <location>
        <begin position="543"/>
        <end position="559"/>
    </location>
</feature>
<feature type="compositionally biased region" description="Polar residues" evidence="3">
    <location>
        <begin position="331"/>
        <end position="341"/>
    </location>
</feature>
<feature type="region of interest" description="Disordered" evidence="3">
    <location>
        <begin position="538"/>
        <end position="575"/>
    </location>
</feature>
<dbReference type="Gene3D" id="3.10.310.10">
    <property type="entry name" value="Diaminopimelate Epimerase, Chain A, domain 1"/>
    <property type="match status" value="2"/>
</dbReference>
<evidence type="ECO:0000256" key="1">
    <source>
        <dbReference type="ARBA" id="ARBA00008270"/>
    </source>
</evidence>
<evidence type="ECO:0000256" key="2">
    <source>
        <dbReference type="ARBA" id="ARBA00023235"/>
    </source>
</evidence>
<dbReference type="PANTHER" id="PTHR13774">
    <property type="entry name" value="PHENAZINE BIOSYNTHESIS PROTEIN"/>
    <property type="match status" value="1"/>
</dbReference>
<dbReference type="InterPro" id="IPR015421">
    <property type="entry name" value="PyrdxlP-dep_Trfase_major"/>
</dbReference>
<comment type="similarity">
    <text evidence="1">Belongs to the PhzF family.</text>
</comment>
<dbReference type="Gene3D" id="3.40.640.10">
    <property type="entry name" value="Type I PLP-dependent aspartate aminotransferase-like (Major domain)"/>
    <property type="match status" value="1"/>
</dbReference>
<dbReference type="Pfam" id="PF02567">
    <property type="entry name" value="PhzC-PhzF"/>
    <property type="match status" value="1"/>
</dbReference>
<feature type="region of interest" description="Disordered" evidence="3">
    <location>
        <begin position="488"/>
        <end position="510"/>
    </location>
</feature>